<feature type="compositionally biased region" description="Low complexity" evidence="1">
    <location>
        <begin position="155"/>
        <end position="171"/>
    </location>
</feature>
<dbReference type="VEuPathDB" id="FungiDB:NCU12045"/>
<feature type="region of interest" description="Disordered" evidence="1">
    <location>
        <begin position="42"/>
        <end position="61"/>
    </location>
</feature>
<sequence>MDAKEAKQLWIEEEAYHEWRFEKIVRGEVVVDKELDKRGRRWREKMNKKKQKAQRPEQGRTRPLLTRLRKLYHRYHATSNVILAPPLTARPRGNIYKDRGLIGLLRGAEREPYKAQVVGSAPKVPKVVSAWQVLRVGTVPSAGMPVGAGLSVHPRTGQTARTAGTSTAGTQLPDRYL</sequence>
<dbReference type="KEGG" id="ncr:NCU12045"/>
<gene>
    <name evidence="2" type="ORF">NCU12045</name>
</gene>
<proteinExistence type="predicted"/>
<dbReference type="RefSeq" id="XP_011395334.1">
    <property type="nucleotide sequence ID" value="XM_011397032.1"/>
</dbReference>
<name>V5IM81_NEUCR</name>
<organism evidence="2 3">
    <name type="scientific">Neurospora crassa (strain ATCC 24698 / 74-OR23-1A / CBS 708.71 / DSM 1257 / FGSC 987)</name>
    <dbReference type="NCBI Taxonomy" id="367110"/>
    <lineage>
        <taxon>Eukaryota</taxon>
        <taxon>Fungi</taxon>
        <taxon>Dikarya</taxon>
        <taxon>Ascomycota</taxon>
        <taxon>Pezizomycotina</taxon>
        <taxon>Sordariomycetes</taxon>
        <taxon>Sordariomycetidae</taxon>
        <taxon>Sordariales</taxon>
        <taxon>Sordariaceae</taxon>
        <taxon>Neurospora</taxon>
    </lineage>
</organism>
<reference evidence="2 3" key="1">
    <citation type="journal article" date="2003" name="Nature">
        <title>The genome sequence of the filamentous fungus Neurospora crassa.</title>
        <authorList>
            <person name="Galagan J.E."/>
            <person name="Calvo S.E."/>
            <person name="Borkovich K.A."/>
            <person name="Selker E.U."/>
            <person name="Read N.D."/>
            <person name="Jaffe D."/>
            <person name="FitzHugh W."/>
            <person name="Ma L.J."/>
            <person name="Smirnov S."/>
            <person name="Purcell S."/>
            <person name="Rehman B."/>
            <person name="Elkins T."/>
            <person name="Engels R."/>
            <person name="Wang S."/>
            <person name="Nielsen C.B."/>
            <person name="Butler J."/>
            <person name="Endrizzi M."/>
            <person name="Qui D."/>
            <person name="Ianakiev P."/>
            <person name="Bell-Pedersen D."/>
            <person name="Nelson M.A."/>
            <person name="Werner-Washburne M."/>
            <person name="Selitrennikoff C.P."/>
            <person name="Kinsey J.A."/>
            <person name="Braun E.L."/>
            <person name="Zelter A."/>
            <person name="Schulte U."/>
            <person name="Kothe G.O."/>
            <person name="Jedd G."/>
            <person name="Mewes W."/>
            <person name="Staben C."/>
            <person name="Marcotte E."/>
            <person name="Greenberg D."/>
            <person name="Roy A."/>
            <person name="Foley K."/>
            <person name="Naylor J."/>
            <person name="Stange-Thomann N."/>
            <person name="Barrett R."/>
            <person name="Gnerre S."/>
            <person name="Kamal M."/>
            <person name="Kamvysselis M."/>
            <person name="Mauceli E."/>
            <person name="Bielke C."/>
            <person name="Rudd S."/>
            <person name="Frishman D."/>
            <person name="Krystofova S."/>
            <person name="Rasmussen C."/>
            <person name="Metzenberg R.L."/>
            <person name="Perkins D.D."/>
            <person name="Kroken S."/>
            <person name="Cogoni C."/>
            <person name="Macino G."/>
            <person name="Catcheside D."/>
            <person name="Li W."/>
            <person name="Pratt R.J."/>
            <person name="Osmani S.A."/>
            <person name="DeSouza C.P."/>
            <person name="Glass L."/>
            <person name="Orbach M.J."/>
            <person name="Berglund J.A."/>
            <person name="Voelker R."/>
            <person name="Yarden O."/>
            <person name="Plamann M."/>
            <person name="Seiler S."/>
            <person name="Dunlap J."/>
            <person name="Radford A."/>
            <person name="Aramayo R."/>
            <person name="Natvig D.O."/>
            <person name="Alex L.A."/>
            <person name="Mannhaupt G."/>
            <person name="Ebbole D.J."/>
            <person name="Freitag M."/>
            <person name="Paulsen I."/>
            <person name="Sachs M.S."/>
            <person name="Lander E.S."/>
            <person name="Nusbaum C."/>
            <person name="Birren B."/>
        </authorList>
    </citation>
    <scope>NUCLEOTIDE SEQUENCE [LARGE SCALE GENOMIC DNA]</scope>
    <source>
        <strain evidence="3">ATCC 24698 / 74-OR23-1A / CBS 708.71 / DSM 1257 / FGSC 987</strain>
    </source>
</reference>
<evidence type="ECO:0000256" key="1">
    <source>
        <dbReference type="SAM" id="MobiDB-lite"/>
    </source>
</evidence>
<feature type="region of interest" description="Disordered" evidence="1">
    <location>
        <begin position="153"/>
        <end position="177"/>
    </location>
</feature>
<accession>V5IM81</accession>
<dbReference type="Proteomes" id="UP000001805">
    <property type="component" value="Chromosome 7, Linkage Group VII"/>
</dbReference>
<evidence type="ECO:0000313" key="3">
    <source>
        <dbReference type="Proteomes" id="UP000001805"/>
    </source>
</evidence>
<dbReference type="EMBL" id="CM002242">
    <property type="protein sequence ID" value="ESA41831.1"/>
    <property type="molecule type" value="Genomic_DNA"/>
</dbReference>
<dbReference type="AlphaFoldDB" id="V5IM81"/>
<protein>
    <submittedName>
        <fullName evidence="2">Uncharacterized protein</fullName>
    </submittedName>
</protein>
<dbReference type="GeneID" id="23568564"/>
<keyword evidence="3" id="KW-1185">Reference proteome</keyword>
<evidence type="ECO:0000313" key="2">
    <source>
        <dbReference type="EMBL" id="ESA41831.1"/>
    </source>
</evidence>
<feature type="compositionally biased region" description="Basic residues" evidence="1">
    <location>
        <begin position="42"/>
        <end position="53"/>
    </location>
</feature>
<dbReference type="InParanoid" id="V5IM81"/>